<dbReference type="GO" id="GO:0005524">
    <property type="term" value="F:ATP binding"/>
    <property type="evidence" value="ECO:0007669"/>
    <property type="project" value="UniProtKB-KW"/>
</dbReference>
<dbReference type="InterPro" id="IPR011009">
    <property type="entry name" value="Kinase-like_dom_sf"/>
</dbReference>
<evidence type="ECO:0000256" key="2">
    <source>
        <dbReference type="ARBA" id="ARBA00022679"/>
    </source>
</evidence>
<keyword evidence="3" id="KW-0547">Nucleotide-binding</keyword>
<dbReference type="Gene3D" id="1.10.510.10">
    <property type="entry name" value="Transferase(Phosphotransferase) domain 1"/>
    <property type="match status" value="1"/>
</dbReference>
<evidence type="ECO:0000259" key="6">
    <source>
        <dbReference type="PROSITE" id="PS50011"/>
    </source>
</evidence>
<dbReference type="EMBL" id="SNVX01000003">
    <property type="protein sequence ID" value="TDN60043.1"/>
    <property type="molecule type" value="Genomic_DNA"/>
</dbReference>
<organism evidence="7 8">
    <name type="scientific">Scandinavium goeteborgense</name>
    <dbReference type="NCBI Taxonomy" id="1851514"/>
    <lineage>
        <taxon>Bacteria</taxon>
        <taxon>Pseudomonadati</taxon>
        <taxon>Pseudomonadota</taxon>
        <taxon>Gammaproteobacteria</taxon>
        <taxon>Enterobacterales</taxon>
        <taxon>Enterobacteriaceae</taxon>
        <taxon>Scandinavium</taxon>
    </lineage>
</organism>
<dbReference type="PANTHER" id="PTHR43671">
    <property type="entry name" value="SERINE/THREONINE-PROTEIN KINASE NEK"/>
    <property type="match status" value="1"/>
</dbReference>
<dbReference type="OrthoDB" id="9801841at2"/>
<gene>
    <name evidence="7" type="ORF">EC847_103224</name>
</gene>
<evidence type="ECO:0000256" key="1">
    <source>
        <dbReference type="ARBA" id="ARBA00012513"/>
    </source>
</evidence>
<dbReference type="InterPro" id="IPR000719">
    <property type="entry name" value="Prot_kinase_dom"/>
</dbReference>
<dbReference type="Proteomes" id="UP000295530">
    <property type="component" value="Unassembled WGS sequence"/>
</dbReference>
<dbReference type="Pfam" id="PF00069">
    <property type="entry name" value="Pkinase"/>
    <property type="match status" value="1"/>
</dbReference>
<keyword evidence="2" id="KW-0808">Transferase</keyword>
<dbReference type="InterPro" id="IPR050660">
    <property type="entry name" value="NEK_Ser/Thr_kinase"/>
</dbReference>
<evidence type="ECO:0000256" key="5">
    <source>
        <dbReference type="ARBA" id="ARBA00022840"/>
    </source>
</evidence>
<dbReference type="PANTHER" id="PTHR43671:SF13">
    <property type="entry name" value="SERINE_THREONINE-PROTEIN KINASE NEK2"/>
    <property type="match status" value="1"/>
</dbReference>
<evidence type="ECO:0000256" key="4">
    <source>
        <dbReference type="ARBA" id="ARBA00022777"/>
    </source>
</evidence>
<accession>A0A4R6END7</accession>
<evidence type="ECO:0000256" key="3">
    <source>
        <dbReference type="ARBA" id="ARBA00022741"/>
    </source>
</evidence>
<dbReference type="SUPFAM" id="SSF56112">
    <property type="entry name" value="Protein kinase-like (PK-like)"/>
    <property type="match status" value="1"/>
</dbReference>
<name>A0A4R6END7_SCAGO</name>
<keyword evidence="4 7" id="KW-0418">Kinase</keyword>
<dbReference type="PROSITE" id="PS50011">
    <property type="entry name" value="PROTEIN_KINASE_DOM"/>
    <property type="match status" value="1"/>
</dbReference>
<dbReference type="SMART" id="SM00220">
    <property type="entry name" value="S_TKc"/>
    <property type="match status" value="1"/>
</dbReference>
<dbReference type="AlphaFoldDB" id="A0A4R6END7"/>
<dbReference type="Gene3D" id="3.30.200.20">
    <property type="entry name" value="Phosphorylase Kinase, domain 1"/>
    <property type="match status" value="1"/>
</dbReference>
<dbReference type="EC" id="2.7.11.1" evidence="1"/>
<keyword evidence="7" id="KW-0723">Serine/threonine-protein kinase</keyword>
<proteinExistence type="predicted"/>
<dbReference type="GO" id="GO:0004674">
    <property type="term" value="F:protein serine/threonine kinase activity"/>
    <property type="evidence" value="ECO:0007669"/>
    <property type="project" value="UniProtKB-KW"/>
</dbReference>
<dbReference type="CDD" id="cd14014">
    <property type="entry name" value="STKc_PknB_like"/>
    <property type="match status" value="1"/>
</dbReference>
<keyword evidence="8" id="KW-1185">Reference proteome</keyword>
<protein>
    <recommendedName>
        <fullName evidence="1">non-specific serine/threonine protein kinase</fullName>
        <ecNumber evidence="1">2.7.11.1</ecNumber>
    </recommendedName>
</protein>
<evidence type="ECO:0000313" key="7">
    <source>
        <dbReference type="EMBL" id="TDN60043.1"/>
    </source>
</evidence>
<reference evidence="7 8" key="1">
    <citation type="submission" date="2019-03" db="EMBL/GenBank/DDBJ databases">
        <title>Genomic analyses of the natural microbiome of Caenorhabditis elegans.</title>
        <authorList>
            <person name="Samuel B."/>
        </authorList>
    </citation>
    <scope>NUCLEOTIDE SEQUENCE [LARGE SCALE GENOMIC DNA]</scope>
    <source>
        <strain evidence="7 8">BIGb0156</strain>
    </source>
</reference>
<sequence>MTDNDYTQRPPDALPSGYRFDEFEIQDVIDASNDNIVYRALDHQLERQVAIREFLPRTLTVRSETQRLVPRSKLDQSAFSVGLDGFIQEARQLARLNHPNVVQILRFWTYNETAYAATPVYSGMTLAELFQHYPERINEAWIRQMLPMLCGALAALHEKGFIHCRLSLNSILIQDNGLPLLLEFGALRQSGAESGEVNKTLLHPGFTPLEQYSDDVDNPSGPWTDIYSLGAILYTLVTGNRPPASVTRSIQDNCVPLTESRPEGYSPELLQAIDSTLALRPEDRPQTIAEFAALAGISLNETHTLPAESQTGSMLMAIDQEPEADTAAQPWWKSYRTPLQIAGGVVVGLIAGGLLFGQHGSTEVASNAPMTGTVTAESTAKPVAAGTALARVYIRVDEGDELEVNGKAQKTPNPVNGYASVQLSSGQYVITLRNAKQSRSASITVDKPGTWLLNPQA</sequence>
<comment type="caution">
    <text evidence="7">The sequence shown here is derived from an EMBL/GenBank/DDBJ whole genome shotgun (WGS) entry which is preliminary data.</text>
</comment>
<evidence type="ECO:0000313" key="8">
    <source>
        <dbReference type="Proteomes" id="UP000295530"/>
    </source>
</evidence>
<keyword evidence="5" id="KW-0067">ATP-binding</keyword>
<feature type="domain" description="Protein kinase" evidence="6">
    <location>
        <begin position="23"/>
        <end position="306"/>
    </location>
</feature>
<dbReference type="RefSeq" id="WP_133460724.1">
    <property type="nucleotide sequence ID" value="NZ_SNVX01000003.1"/>
</dbReference>